<dbReference type="EMBL" id="CP002786">
    <property type="protein sequence ID" value="AEF41956.1"/>
    <property type="molecule type" value="Genomic_DNA"/>
</dbReference>
<gene>
    <name evidence="1" type="ordered locus">AS9A_3516</name>
</gene>
<dbReference type="Pfam" id="PF10604">
    <property type="entry name" value="Polyketide_cyc2"/>
    <property type="match status" value="1"/>
</dbReference>
<evidence type="ECO:0008006" key="3">
    <source>
        <dbReference type="Google" id="ProtNLM"/>
    </source>
</evidence>
<dbReference type="InterPro" id="IPR019587">
    <property type="entry name" value="Polyketide_cyclase/dehydratase"/>
</dbReference>
<dbReference type="CDD" id="cd08865">
    <property type="entry name" value="SRPBCC_10"/>
    <property type="match status" value="1"/>
</dbReference>
<dbReference type="STRING" id="443218.AS9A_3516"/>
<dbReference type="eggNOG" id="COG3427">
    <property type="taxonomic scope" value="Bacteria"/>
</dbReference>
<dbReference type="Proteomes" id="UP000009235">
    <property type="component" value="Chromosome"/>
</dbReference>
<evidence type="ECO:0000313" key="2">
    <source>
        <dbReference type="Proteomes" id="UP000009235"/>
    </source>
</evidence>
<dbReference type="AlphaFoldDB" id="F6ER78"/>
<name>F6ER78_HOYSD</name>
<organism evidence="1 2">
    <name type="scientific">Hoyosella subflava (strain DSM 45089 / JCM 17490 / NBRC 109087 / DQS3-9A1)</name>
    <name type="common">Amycolicicoccus subflavus</name>
    <dbReference type="NCBI Taxonomy" id="443218"/>
    <lineage>
        <taxon>Bacteria</taxon>
        <taxon>Bacillati</taxon>
        <taxon>Actinomycetota</taxon>
        <taxon>Actinomycetes</taxon>
        <taxon>Mycobacteriales</taxon>
        <taxon>Hoyosellaceae</taxon>
        <taxon>Hoyosella</taxon>
    </lineage>
</organism>
<dbReference type="OrthoDB" id="3371087at2"/>
<protein>
    <recommendedName>
        <fullName evidence="3">Polyketide cyclase</fullName>
    </recommendedName>
</protein>
<dbReference type="SUPFAM" id="SSF55961">
    <property type="entry name" value="Bet v1-like"/>
    <property type="match status" value="1"/>
</dbReference>
<dbReference type="Gene3D" id="3.30.530.20">
    <property type="match status" value="1"/>
</dbReference>
<sequence>MVHVQRTFIVDKPITVVAEYLADFSNTVEWDPGTVNCTRIDDGPIRVGAEWRNTSRVLGRETELVYELAEHHADHVKFVGRNKTATAIDDIRLRAENGETEVNYTAEITFHGLAKIASPVMRLFFERLGNKVVVEMQMAVSAL</sequence>
<evidence type="ECO:0000313" key="1">
    <source>
        <dbReference type="EMBL" id="AEF41956.1"/>
    </source>
</evidence>
<accession>F6ER78</accession>
<proteinExistence type="predicted"/>
<dbReference type="KEGG" id="asd:AS9A_3516"/>
<dbReference type="HOGENOM" id="CLU_149789_0_0_11"/>
<reference evidence="1 2" key="1">
    <citation type="journal article" date="2011" name="J. Bacteriol.">
        <title>Complete genome sequence of Amycolicicoccus subflavus DQS3-9A1T, an actinomycete isolated from crude oil-polluted soil.</title>
        <authorList>
            <person name="Cai M."/>
            <person name="Chen W.M."/>
            <person name="Nie Y."/>
            <person name="Chi C.Q."/>
            <person name="Wang Y.N."/>
            <person name="Tang Y.Q."/>
            <person name="Li G.Y."/>
            <person name="Wu X.L."/>
        </authorList>
    </citation>
    <scope>NUCLEOTIDE SEQUENCE [LARGE SCALE GENOMIC DNA]</scope>
    <source>
        <strain evidence="2">DSM 45089 / DQS3-9A1</strain>
    </source>
</reference>
<keyword evidence="2" id="KW-1185">Reference proteome</keyword>
<dbReference type="RefSeq" id="WP_013808305.1">
    <property type="nucleotide sequence ID" value="NC_015564.1"/>
</dbReference>
<dbReference type="InterPro" id="IPR023393">
    <property type="entry name" value="START-like_dom_sf"/>
</dbReference>